<evidence type="ECO:0000256" key="1">
    <source>
        <dbReference type="SAM" id="MobiDB-lite"/>
    </source>
</evidence>
<evidence type="ECO:0000313" key="3">
    <source>
        <dbReference type="Proteomes" id="UP001320876"/>
    </source>
</evidence>
<name>A0ABT3GCG1_9BACT</name>
<proteinExistence type="predicted"/>
<sequence length="117" mass="11871">MKQIKITKACLVKGEHKDPGAVVNVDIVTAQQLLDADVGTLVPAGKVVNHNADKVESRDPAPENRDPATAPATPAKKRGKAKPEAPAAPAAEPVPPAAEPTPATADPAPPAADTPAE</sequence>
<dbReference type="RefSeq" id="WP_264485420.1">
    <property type="nucleotide sequence ID" value="NZ_JAPDDT010000001.1"/>
</dbReference>
<accession>A0ABT3GCG1</accession>
<feature type="region of interest" description="Disordered" evidence="1">
    <location>
        <begin position="46"/>
        <end position="117"/>
    </location>
</feature>
<feature type="compositionally biased region" description="Basic and acidic residues" evidence="1">
    <location>
        <begin position="51"/>
        <end position="66"/>
    </location>
</feature>
<comment type="caution">
    <text evidence="2">The sequence shown here is derived from an EMBL/GenBank/DDBJ whole genome shotgun (WGS) entry which is preliminary data.</text>
</comment>
<protein>
    <submittedName>
        <fullName evidence="2">Uncharacterized protein</fullName>
    </submittedName>
</protein>
<keyword evidence="3" id="KW-1185">Reference proteome</keyword>
<gene>
    <name evidence="2" type="ORF">OKA05_02030</name>
</gene>
<dbReference type="Proteomes" id="UP001320876">
    <property type="component" value="Unassembled WGS sequence"/>
</dbReference>
<evidence type="ECO:0000313" key="2">
    <source>
        <dbReference type="EMBL" id="MCW1921311.1"/>
    </source>
</evidence>
<organism evidence="2 3">
    <name type="scientific">Luteolibacter arcticus</name>
    <dbReference type="NCBI Taxonomy" id="1581411"/>
    <lineage>
        <taxon>Bacteria</taxon>
        <taxon>Pseudomonadati</taxon>
        <taxon>Verrucomicrobiota</taxon>
        <taxon>Verrucomicrobiia</taxon>
        <taxon>Verrucomicrobiales</taxon>
        <taxon>Verrucomicrobiaceae</taxon>
        <taxon>Luteolibacter</taxon>
    </lineage>
</organism>
<dbReference type="EMBL" id="JAPDDT010000001">
    <property type="protein sequence ID" value="MCW1921311.1"/>
    <property type="molecule type" value="Genomic_DNA"/>
</dbReference>
<feature type="compositionally biased region" description="Pro residues" evidence="1">
    <location>
        <begin position="107"/>
        <end position="117"/>
    </location>
</feature>
<reference evidence="2 3" key="1">
    <citation type="submission" date="2022-10" db="EMBL/GenBank/DDBJ databases">
        <title>Luteolibacter arcticus strain CCTCC AB 2014275, whole genome shotgun sequencing project.</title>
        <authorList>
            <person name="Zhao G."/>
            <person name="Shen L."/>
        </authorList>
    </citation>
    <scope>NUCLEOTIDE SEQUENCE [LARGE SCALE GENOMIC DNA]</scope>
    <source>
        <strain evidence="2 3">CCTCC AB 2014275</strain>
    </source>
</reference>